<gene>
    <name evidence="7" type="ORF">LNINA_LOCUS2630</name>
</gene>
<dbReference type="InterPro" id="IPR051645">
    <property type="entry name" value="PER33/POM33_regulator"/>
</dbReference>
<dbReference type="GO" id="GO:0061024">
    <property type="term" value="P:membrane organization"/>
    <property type="evidence" value="ECO:0007669"/>
    <property type="project" value="TreeGrafter"/>
</dbReference>
<feature type="transmembrane region" description="Helical" evidence="6">
    <location>
        <begin position="185"/>
        <end position="210"/>
    </location>
</feature>
<keyword evidence="3 6" id="KW-0812">Transmembrane</keyword>
<feature type="transmembrane region" description="Helical" evidence="6">
    <location>
        <begin position="114"/>
        <end position="138"/>
    </location>
</feature>
<comment type="subcellular location">
    <subcellularLocation>
        <location evidence="1">Membrane</location>
        <topology evidence="1">Multi-pass membrane protein</topology>
    </subcellularLocation>
</comment>
<reference evidence="7 8" key="1">
    <citation type="submission" date="2023-11" db="EMBL/GenBank/DDBJ databases">
        <authorList>
            <person name="Okamura Y."/>
        </authorList>
    </citation>
    <scope>NUCLEOTIDE SEQUENCE [LARGE SCALE GENOMIC DNA]</scope>
</reference>
<evidence type="ECO:0000256" key="5">
    <source>
        <dbReference type="ARBA" id="ARBA00023136"/>
    </source>
</evidence>
<comment type="similarity">
    <text evidence="2">Belongs to the PER33/POM33 family.</text>
</comment>
<dbReference type="PANTHER" id="PTHR12703">
    <property type="entry name" value="TRANSMEMBRANE PROTEIN 33"/>
    <property type="match status" value="1"/>
</dbReference>
<evidence type="ECO:0000313" key="7">
    <source>
        <dbReference type="EMBL" id="CAK1542777.1"/>
    </source>
</evidence>
<dbReference type="EMBL" id="CAVLEF010000003">
    <property type="protein sequence ID" value="CAK1542777.1"/>
    <property type="molecule type" value="Genomic_DNA"/>
</dbReference>
<keyword evidence="4 6" id="KW-1133">Transmembrane helix</keyword>
<dbReference type="GO" id="GO:0005783">
    <property type="term" value="C:endoplasmic reticulum"/>
    <property type="evidence" value="ECO:0007669"/>
    <property type="project" value="TreeGrafter"/>
</dbReference>
<name>A0AAV1J155_9NEOP</name>
<evidence type="ECO:0000256" key="3">
    <source>
        <dbReference type="ARBA" id="ARBA00022692"/>
    </source>
</evidence>
<feature type="transmembrane region" description="Helical" evidence="6">
    <location>
        <begin position="44"/>
        <end position="65"/>
    </location>
</feature>
<organism evidence="7 8">
    <name type="scientific">Leptosia nina</name>
    <dbReference type="NCBI Taxonomy" id="320188"/>
    <lineage>
        <taxon>Eukaryota</taxon>
        <taxon>Metazoa</taxon>
        <taxon>Ecdysozoa</taxon>
        <taxon>Arthropoda</taxon>
        <taxon>Hexapoda</taxon>
        <taxon>Insecta</taxon>
        <taxon>Pterygota</taxon>
        <taxon>Neoptera</taxon>
        <taxon>Endopterygota</taxon>
        <taxon>Lepidoptera</taxon>
        <taxon>Glossata</taxon>
        <taxon>Ditrysia</taxon>
        <taxon>Papilionoidea</taxon>
        <taxon>Pieridae</taxon>
        <taxon>Pierinae</taxon>
        <taxon>Leptosia</taxon>
    </lineage>
</organism>
<dbReference type="GO" id="GO:0071786">
    <property type="term" value="P:endoplasmic reticulum tubular network organization"/>
    <property type="evidence" value="ECO:0007669"/>
    <property type="project" value="TreeGrafter"/>
</dbReference>
<dbReference type="PANTHER" id="PTHR12703:SF4">
    <property type="entry name" value="TRANSMEMBRANE PROTEIN 33"/>
    <property type="match status" value="1"/>
</dbReference>
<keyword evidence="8" id="KW-1185">Reference proteome</keyword>
<sequence>MIHDRVECRKYHTMAEPNPQAGDTGPPKGIPALKAHVIANKLDVALWGLRILTMLCTVGYVIPIFTNPTSAFYKALLANAATSALRLHQRIPPREIAFSREFLNRFFLEDSAHYLFYSLIFMNVAPNLLILAPVFLFAMLHAASYSLAILDTLGQNSMWVARLMISLVEFQSRNILRAVALAEIVLFPLIVFMALFGYSGLLTPFMYYYFLMWRYASRRNPYTRNTFRELRELTVRTAERPSMPAPIRSALLSGVQLVCNMAPPVEVQQ</sequence>
<evidence type="ECO:0000256" key="4">
    <source>
        <dbReference type="ARBA" id="ARBA00022989"/>
    </source>
</evidence>
<comment type="caution">
    <text evidence="7">The sequence shown here is derived from an EMBL/GenBank/DDBJ whole genome shotgun (WGS) entry which is preliminary data.</text>
</comment>
<dbReference type="InterPro" id="IPR005344">
    <property type="entry name" value="TMEM33/Pom33"/>
</dbReference>
<keyword evidence="5 6" id="KW-0472">Membrane</keyword>
<dbReference type="GO" id="GO:0016020">
    <property type="term" value="C:membrane"/>
    <property type="evidence" value="ECO:0007669"/>
    <property type="project" value="UniProtKB-SubCell"/>
</dbReference>
<protein>
    <submittedName>
        <fullName evidence="7">Uncharacterized protein</fullName>
    </submittedName>
</protein>
<proteinExistence type="inferred from homology"/>
<evidence type="ECO:0000256" key="1">
    <source>
        <dbReference type="ARBA" id="ARBA00004141"/>
    </source>
</evidence>
<dbReference type="Pfam" id="PF03661">
    <property type="entry name" value="TMEM33_Pom33"/>
    <property type="match status" value="1"/>
</dbReference>
<accession>A0AAV1J155</accession>
<evidence type="ECO:0000256" key="2">
    <source>
        <dbReference type="ARBA" id="ARBA00007322"/>
    </source>
</evidence>
<dbReference type="AlphaFoldDB" id="A0AAV1J155"/>
<evidence type="ECO:0000313" key="8">
    <source>
        <dbReference type="Proteomes" id="UP001497472"/>
    </source>
</evidence>
<dbReference type="Proteomes" id="UP001497472">
    <property type="component" value="Unassembled WGS sequence"/>
</dbReference>
<evidence type="ECO:0000256" key="6">
    <source>
        <dbReference type="SAM" id="Phobius"/>
    </source>
</evidence>